<keyword evidence="1" id="KW-0812">Transmembrane</keyword>
<evidence type="ECO:0000259" key="2">
    <source>
        <dbReference type="Pfam" id="PF03732"/>
    </source>
</evidence>
<name>A0A8H5CBA8_9AGAR</name>
<evidence type="ECO:0000313" key="3">
    <source>
        <dbReference type="EMBL" id="KAF5337951.1"/>
    </source>
</evidence>
<gene>
    <name evidence="3" type="ORF">D9611_015024</name>
</gene>
<dbReference type="OrthoDB" id="3018079at2759"/>
<reference evidence="3 4" key="1">
    <citation type="journal article" date="2020" name="ISME J.">
        <title>Uncovering the hidden diversity of litter-decomposition mechanisms in mushroom-forming fungi.</title>
        <authorList>
            <person name="Floudas D."/>
            <person name="Bentzer J."/>
            <person name="Ahren D."/>
            <person name="Johansson T."/>
            <person name="Persson P."/>
            <person name="Tunlid A."/>
        </authorList>
    </citation>
    <scope>NUCLEOTIDE SEQUENCE [LARGE SCALE GENOMIC DNA]</scope>
    <source>
        <strain evidence="3 4">CBS 175.51</strain>
    </source>
</reference>
<feature type="domain" description="Retrotransposon gag" evidence="2">
    <location>
        <begin position="234"/>
        <end position="312"/>
    </location>
</feature>
<evidence type="ECO:0000256" key="1">
    <source>
        <dbReference type="SAM" id="Phobius"/>
    </source>
</evidence>
<keyword evidence="1" id="KW-0472">Membrane</keyword>
<dbReference type="Proteomes" id="UP000541558">
    <property type="component" value="Unassembled WGS sequence"/>
</dbReference>
<organism evidence="3 4">
    <name type="scientific">Ephemerocybe angulata</name>
    <dbReference type="NCBI Taxonomy" id="980116"/>
    <lineage>
        <taxon>Eukaryota</taxon>
        <taxon>Fungi</taxon>
        <taxon>Dikarya</taxon>
        <taxon>Basidiomycota</taxon>
        <taxon>Agaricomycotina</taxon>
        <taxon>Agaricomycetes</taxon>
        <taxon>Agaricomycetidae</taxon>
        <taxon>Agaricales</taxon>
        <taxon>Agaricineae</taxon>
        <taxon>Psathyrellaceae</taxon>
        <taxon>Ephemerocybe</taxon>
    </lineage>
</organism>
<dbReference type="Pfam" id="PF03732">
    <property type="entry name" value="Retrotrans_gag"/>
    <property type="match status" value="1"/>
</dbReference>
<accession>A0A8H5CBA8</accession>
<feature type="transmembrane region" description="Helical" evidence="1">
    <location>
        <begin position="63"/>
        <end position="85"/>
    </location>
</feature>
<keyword evidence="4" id="KW-1185">Reference proteome</keyword>
<proteinExistence type="predicted"/>
<dbReference type="EMBL" id="JAACJK010000022">
    <property type="protein sequence ID" value="KAF5337951.1"/>
    <property type="molecule type" value="Genomic_DNA"/>
</dbReference>
<dbReference type="AlphaFoldDB" id="A0A8H5CBA8"/>
<sequence length="355" mass="41071">MIRDLGYPRGSLEDASRYTRGLCAEQAQGNSLKIRLKHTFPLSNEGFGCQPDMLKAFLTPVAFIAYAAFLFKSGVALGLALVQYVRDGRPRMRPPTEEDKRSILPPSRVREGLPFQEATIATIAAINMQNEALNQAAEGAFITRFEVAEYGDENEPRCNFTEPEPFNGELEQVMPFLAHVHLYLNAIGEVDDRRRIIYALGLIGRSTNRSATNWADTMRQRLWFEEIQRLGAETQPNLDTVVPIFGDWRDFMKKFKAHFLPMGVEEFSRNTLDALTMRNKTCADYTLQFDRYASEAGYDDITLLKMYREGLARGLRRKVVESYPRPSDLTEWKEQVLHFDREYRRERYRKRSRIR</sequence>
<protein>
    <recommendedName>
        <fullName evidence="2">Retrotransposon gag domain-containing protein</fullName>
    </recommendedName>
</protein>
<comment type="caution">
    <text evidence="3">The sequence shown here is derived from an EMBL/GenBank/DDBJ whole genome shotgun (WGS) entry which is preliminary data.</text>
</comment>
<evidence type="ECO:0000313" key="4">
    <source>
        <dbReference type="Proteomes" id="UP000541558"/>
    </source>
</evidence>
<keyword evidence="1" id="KW-1133">Transmembrane helix</keyword>
<dbReference type="InterPro" id="IPR005162">
    <property type="entry name" value="Retrotrans_gag_dom"/>
</dbReference>